<proteinExistence type="predicted"/>
<evidence type="ECO:0000313" key="1">
    <source>
        <dbReference type="EMBL" id="KTF07108.1"/>
    </source>
</evidence>
<gene>
    <name evidence="1" type="ORF">MGSAQ_001396</name>
</gene>
<sequence length="20" mass="2315">IALFDIGKHSVKRKDIDMDI</sequence>
<name>A0A1B6NUS7_9ZZZZ</name>
<accession>A0A1B6NUS7</accession>
<dbReference type="EMBL" id="AYSL01000749">
    <property type="protein sequence ID" value="KTF07108.1"/>
    <property type="molecule type" value="Genomic_DNA"/>
</dbReference>
<organism evidence="1">
    <name type="scientific">marine sediment metagenome</name>
    <dbReference type="NCBI Taxonomy" id="412755"/>
    <lineage>
        <taxon>unclassified sequences</taxon>
        <taxon>metagenomes</taxon>
        <taxon>ecological metagenomes</taxon>
    </lineage>
</organism>
<reference evidence="1" key="1">
    <citation type="submission" date="2013-11" db="EMBL/GenBank/DDBJ databases">
        <title>Microbial diversity, functional groups and degradation webs in Northern and Southern Mediterranean and Red Sea marine crude oil polluted sites.</title>
        <authorList>
            <person name="Daffonchio D."/>
            <person name="Mapelli F."/>
            <person name="Ferrer M."/>
            <person name="Richter M."/>
            <person name="Cherif A."/>
            <person name="Malkawi H.I."/>
            <person name="Yakimov M.M."/>
            <person name="Abdel-Fattah Y.R."/>
            <person name="Blaghen M."/>
            <person name="Golyshin P.N."/>
            <person name="Kalogerakis N."/>
            <person name="Boon N."/>
            <person name="Magagnini M."/>
            <person name="Fava F."/>
        </authorList>
    </citation>
    <scope>NUCLEOTIDE SEQUENCE</scope>
</reference>
<dbReference type="AlphaFoldDB" id="A0A1B6NUS7"/>
<protein>
    <submittedName>
        <fullName evidence="1">Uncharacterized protein</fullName>
    </submittedName>
</protein>
<comment type="caution">
    <text evidence="1">The sequence shown here is derived from an EMBL/GenBank/DDBJ whole genome shotgun (WGS) entry which is preliminary data.</text>
</comment>
<feature type="non-terminal residue" evidence="1">
    <location>
        <position position="1"/>
    </location>
</feature>